<feature type="compositionally biased region" description="Basic and acidic residues" evidence="10">
    <location>
        <begin position="1335"/>
        <end position="1350"/>
    </location>
</feature>
<dbReference type="SUPFAM" id="SSF46966">
    <property type="entry name" value="Spectrin repeat"/>
    <property type="match status" value="11"/>
</dbReference>
<dbReference type="GO" id="GO:0045169">
    <property type="term" value="C:fusome"/>
    <property type="evidence" value="ECO:0007669"/>
    <property type="project" value="UniProtKB-ARBA"/>
</dbReference>
<comment type="caution">
    <text evidence="12">The sequence shown here is derived from an EMBL/GenBank/DDBJ whole genome shotgun (WGS) entry which is preliminary data.</text>
</comment>
<dbReference type="PRINTS" id="PR00683">
    <property type="entry name" value="SPECTRINPH"/>
</dbReference>
<evidence type="ECO:0000256" key="1">
    <source>
        <dbReference type="ARBA" id="ARBA00004245"/>
    </source>
</evidence>
<keyword evidence="7" id="KW-0009">Actin-binding</keyword>
<protein>
    <recommendedName>
        <fullName evidence="11">PH domain-containing protein</fullName>
    </recommendedName>
</protein>
<dbReference type="FunFam" id="1.20.58.60:FF:000017">
    <property type="entry name" value="Spectrin alpha chain, non-erythrocytic 1"/>
    <property type="match status" value="1"/>
</dbReference>
<dbReference type="InterPro" id="IPR001605">
    <property type="entry name" value="PH_dom-spectrin-type"/>
</dbReference>
<evidence type="ECO:0000256" key="7">
    <source>
        <dbReference type="ARBA" id="ARBA00023203"/>
    </source>
</evidence>
<dbReference type="CDD" id="cd00176">
    <property type="entry name" value="SPEC"/>
    <property type="match status" value="6"/>
</dbReference>
<dbReference type="SUPFAM" id="SSF50729">
    <property type="entry name" value="PH domain-like"/>
    <property type="match status" value="1"/>
</dbReference>
<feature type="compositionally biased region" description="Low complexity" evidence="10">
    <location>
        <begin position="1293"/>
        <end position="1308"/>
    </location>
</feature>
<name>A0AAW0WWQ2_CHEQU</name>
<comment type="subcellular location">
    <subcellularLocation>
        <location evidence="1">Cytoplasm</location>
        <location evidence="1">Cytoskeleton</location>
    </subcellularLocation>
</comment>
<feature type="compositionally biased region" description="Basic residues" evidence="10">
    <location>
        <begin position="1360"/>
        <end position="1369"/>
    </location>
</feature>
<dbReference type="FunFam" id="1.20.58.60:FF:000020">
    <property type="entry name" value="Spectrin alpha chain, non-erythrocytic 1"/>
    <property type="match status" value="1"/>
</dbReference>
<dbReference type="GO" id="GO:0008017">
    <property type="term" value="F:microtubule binding"/>
    <property type="evidence" value="ECO:0007669"/>
    <property type="project" value="UniProtKB-ARBA"/>
</dbReference>
<feature type="domain" description="PH" evidence="11">
    <location>
        <begin position="1381"/>
        <end position="1489"/>
    </location>
</feature>
<keyword evidence="3" id="KW-0117">Actin capping</keyword>
<dbReference type="InterPro" id="IPR001849">
    <property type="entry name" value="PH_domain"/>
</dbReference>
<dbReference type="FunFam" id="2.30.29.30:FF:000024">
    <property type="entry name" value="Spectrin beta chain"/>
    <property type="match status" value="1"/>
</dbReference>
<evidence type="ECO:0000256" key="2">
    <source>
        <dbReference type="ARBA" id="ARBA00006826"/>
    </source>
</evidence>
<dbReference type="InterPro" id="IPR002017">
    <property type="entry name" value="Spectrin_repeat"/>
</dbReference>
<gene>
    <name evidence="12" type="ORF">OTU49_007418</name>
</gene>
<evidence type="ECO:0000256" key="5">
    <source>
        <dbReference type="ARBA" id="ARBA00022553"/>
    </source>
</evidence>
<evidence type="ECO:0000256" key="3">
    <source>
        <dbReference type="ARBA" id="ARBA00022467"/>
    </source>
</evidence>
<feature type="region of interest" description="Disordered" evidence="10">
    <location>
        <begin position="1249"/>
        <end position="1369"/>
    </location>
</feature>
<proteinExistence type="inferred from homology"/>
<feature type="compositionally biased region" description="Basic and acidic residues" evidence="10">
    <location>
        <begin position="1249"/>
        <end position="1274"/>
    </location>
</feature>
<organism evidence="12 13">
    <name type="scientific">Cherax quadricarinatus</name>
    <name type="common">Australian red claw crayfish</name>
    <dbReference type="NCBI Taxonomy" id="27406"/>
    <lineage>
        <taxon>Eukaryota</taxon>
        <taxon>Metazoa</taxon>
        <taxon>Ecdysozoa</taxon>
        <taxon>Arthropoda</taxon>
        <taxon>Crustacea</taxon>
        <taxon>Multicrustacea</taxon>
        <taxon>Malacostraca</taxon>
        <taxon>Eumalacostraca</taxon>
        <taxon>Eucarida</taxon>
        <taxon>Decapoda</taxon>
        <taxon>Pleocyemata</taxon>
        <taxon>Astacidea</taxon>
        <taxon>Parastacoidea</taxon>
        <taxon>Parastacidae</taxon>
        <taxon>Cherax</taxon>
    </lineage>
</organism>
<dbReference type="Proteomes" id="UP001445076">
    <property type="component" value="Unassembled WGS sequence"/>
</dbReference>
<dbReference type="FunFam" id="1.20.58.60:FF:000007">
    <property type="entry name" value="Spectrin alpha chain non-erythrocytic 1"/>
    <property type="match status" value="1"/>
</dbReference>
<dbReference type="GO" id="GO:0016199">
    <property type="term" value="P:axon midline choice point recognition"/>
    <property type="evidence" value="ECO:0007669"/>
    <property type="project" value="UniProtKB-ARBA"/>
</dbReference>
<feature type="coiled-coil region" evidence="9">
    <location>
        <begin position="127"/>
        <end position="154"/>
    </location>
</feature>
<keyword evidence="13" id="KW-1185">Reference proteome</keyword>
<dbReference type="GO" id="GO:0007026">
    <property type="term" value="P:negative regulation of microtubule depolymerization"/>
    <property type="evidence" value="ECO:0007669"/>
    <property type="project" value="UniProtKB-ARBA"/>
</dbReference>
<dbReference type="GO" id="GO:0005543">
    <property type="term" value="F:phospholipid binding"/>
    <property type="evidence" value="ECO:0007669"/>
    <property type="project" value="InterPro"/>
</dbReference>
<keyword evidence="8" id="KW-0206">Cytoskeleton</keyword>
<keyword evidence="4" id="KW-0963">Cytoplasm</keyword>
<dbReference type="InterPro" id="IPR041681">
    <property type="entry name" value="PH_9"/>
</dbReference>
<dbReference type="PANTHER" id="PTHR11915">
    <property type="entry name" value="SPECTRIN/FILAMIN RELATED CYTOSKELETAL PROTEIN"/>
    <property type="match status" value="1"/>
</dbReference>
<keyword evidence="9" id="KW-0175">Coiled coil</keyword>
<dbReference type="GO" id="GO:0031594">
    <property type="term" value="C:neuromuscular junction"/>
    <property type="evidence" value="ECO:0007669"/>
    <property type="project" value="UniProtKB-ARBA"/>
</dbReference>
<keyword evidence="6" id="KW-0677">Repeat</keyword>
<dbReference type="EMBL" id="JARKIK010000060">
    <property type="protein sequence ID" value="KAK8731678.1"/>
    <property type="molecule type" value="Genomic_DNA"/>
</dbReference>
<dbReference type="GO" id="GO:0016328">
    <property type="term" value="C:lateral plasma membrane"/>
    <property type="evidence" value="ECO:0007669"/>
    <property type="project" value="UniProtKB-ARBA"/>
</dbReference>
<dbReference type="FunFam" id="1.20.58.60:FF:000135">
    <property type="entry name" value="Spectrin beta chain, non-erythrocytic"/>
    <property type="match status" value="1"/>
</dbReference>
<dbReference type="GO" id="GO:0005856">
    <property type="term" value="C:cytoskeleton"/>
    <property type="evidence" value="ECO:0007669"/>
    <property type="project" value="UniProtKB-SubCell"/>
</dbReference>
<dbReference type="GO" id="GO:0051693">
    <property type="term" value="P:actin filament capping"/>
    <property type="evidence" value="ECO:0007669"/>
    <property type="project" value="UniProtKB-KW"/>
</dbReference>
<dbReference type="GO" id="GO:0048790">
    <property type="term" value="P:maintenance of presynaptic active zone structure"/>
    <property type="evidence" value="ECO:0007669"/>
    <property type="project" value="UniProtKB-ARBA"/>
</dbReference>
<evidence type="ECO:0000313" key="13">
    <source>
        <dbReference type="Proteomes" id="UP001445076"/>
    </source>
</evidence>
<evidence type="ECO:0000256" key="9">
    <source>
        <dbReference type="SAM" id="Coils"/>
    </source>
</evidence>
<dbReference type="FunFam" id="1.20.58.60:FF:000019">
    <property type="entry name" value="Spectrin beta chain"/>
    <property type="match status" value="1"/>
</dbReference>
<dbReference type="SMART" id="SM00233">
    <property type="entry name" value="PH"/>
    <property type="match status" value="1"/>
</dbReference>
<feature type="coiled-coil region" evidence="9">
    <location>
        <begin position="967"/>
        <end position="1001"/>
    </location>
</feature>
<evidence type="ECO:0000313" key="12">
    <source>
        <dbReference type="EMBL" id="KAK8731678.1"/>
    </source>
</evidence>
<dbReference type="FunFam" id="1.20.58.60:FF:000013">
    <property type="entry name" value="Spectrin alpha chain, non-erythrocytic 1"/>
    <property type="match status" value="1"/>
</dbReference>
<accession>A0AAW0WWQ2</accession>
<evidence type="ECO:0000256" key="8">
    <source>
        <dbReference type="ARBA" id="ARBA00023212"/>
    </source>
</evidence>
<evidence type="ECO:0000259" key="11">
    <source>
        <dbReference type="PROSITE" id="PS50003"/>
    </source>
</evidence>
<dbReference type="SMART" id="SM00150">
    <property type="entry name" value="SPEC"/>
    <property type="match status" value="12"/>
</dbReference>
<reference evidence="12 13" key="1">
    <citation type="journal article" date="2024" name="BMC Genomics">
        <title>Genome assembly of redclaw crayfish (Cherax quadricarinatus) provides insights into its immune adaptation and hypoxia tolerance.</title>
        <authorList>
            <person name="Liu Z."/>
            <person name="Zheng J."/>
            <person name="Li H."/>
            <person name="Fang K."/>
            <person name="Wang S."/>
            <person name="He J."/>
            <person name="Zhou D."/>
            <person name="Weng S."/>
            <person name="Chi M."/>
            <person name="Gu Z."/>
            <person name="He J."/>
            <person name="Li F."/>
            <person name="Wang M."/>
        </authorList>
    </citation>
    <scope>NUCLEOTIDE SEQUENCE [LARGE SCALE GENOMIC DNA]</scope>
    <source>
        <strain evidence="12">ZL_2023a</strain>
    </source>
</reference>
<comment type="similarity">
    <text evidence="2">Belongs to the spectrin family.</text>
</comment>
<dbReference type="PROSITE" id="PS50003">
    <property type="entry name" value="PH_DOMAIN"/>
    <property type="match status" value="1"/>
</dbReference>
<evidence type="ECO:0000256" key="6">
    <source>
        <dbReference type="ARBA" id="ARBA00022737"/>
    </source>
</evidence>
<dbReference type="Gene3D" id="1.20.58.60">
    <property type="match status" value="10"/>
</dbReference>
<dbReference type="GO" id="GO:0003779">
    <property type="term" value="F:actin binding"/>
    <property type="evidence" value="ECO:0007669"/>
    <property type="project" value="UniProtKB-KW"/>
</dbReference>
<evidence type="ECO:0000256" key="10">
    <source>
        <dbReference type="SAM" id="MobiDB-lite"/>
    </source>
</evidence>
<feature type="coiled-coil region" evidence="9">
    <location>
        <begin position="543"/>
        <end position="570"/>
    </location>
</feature>
<dbReference type="CDD" id="cd10571">
    <property type="entry name" value="PH_beta_spectrin"/>
    <property type="match status" value="1"/>
</dbReference>
<sequence>MMVQVGDLGKDYEHCMALHRKLDDVDSDMRVDDARFTKINRLADKIIRQGCGDKAVQLRKNELNHKWHALKGAIDRYRSDLAGALEIHAFNRDVDDTKDRISEKAVILANEDTGKDLAQVETLQRKQETIIRDMSAIEKKIKEHEKDAYSLSKKYPDKKDVIHKKQAEVLEAWSRLCEGSHGRKEKLTLSYTLHKFHTDLRELERWGEDIVSRMNASALPSNTAEAEMLLQSHQERKAEIDGRKEVFKALQHYGKKLVDDNHFAKESIQRDLETLSEVENKVIVFWAERQRVLSQAHQLQVFLEMTEQANSWLASKEAFLNNDDLGDSMASVEVLIKKHESFEKTFEAQGNKIEQLETYAKDLIENGHYDSEGIRHRLRVVTDKRDGLKNKSKLRAKKLVESKSLQQFLRNIYEVEGWISEKLQVACDESYRDPTNLQSKIQKHGAFEAEVLANSGRVAACTHEGEGLITSGHYAEQEIQARLDGLEALWKQLQDSSQLKKDRLNEAYQALLFNRTLDDLESWMDDVETQLQSEDHGRDLTSVQSLMKKHQQLEADVAAHQSEVDQAREVAQSFVLANHFMSEEITLRVETITKRHNSLHEPIHIRHENLEDAMLLQQLLRDIEDELLWVTEKEPLASSQDLGSSLTAVQNLQKKHQALEAEIQSHEPVINSVNNRSQQMIRSGHFASAEIETKIKLLLSKLTQLKDTASVRRLRLLDAVESQLFYTEAGEAEAWMQEKRPLLLSQDFGKDETSVGALTKKLDNVARDLESFKSPLEKLSLLCAKLTERRHFDSDNISKKMNDVEKQYADLKILMEKRMKRLEESRTLFAFLRESDEVSEWLNDQMAVAASEDYGRDVEHVEILIQKFESFLSALASNEEKLIGIKGKAKTLLEDGHPEPARIKEKVEELQQLWDDLKELANARQEALAGAKQVHVFDRNADETISWIAEKDAFISSEDYGHDLETIQGLARKHQGFERDLAAVKEQVESVVEEAKRLAELFPDAREHISVKHEETVEAWNDLLDKSAQRKDKLYQAEKLQSYFDDYRELMAWLNEILAKITAPELPRDVPGSEAVISRHKEYKTEIDARADAFDKFSAAGNALIDQGHFMAEEIAEKIATLEARRKLLVESWHSRDTIYEHNFDLRVFLRDTQVFEAWIESRESIVKEDQMGDSITEVEELIRCHDDFLKTIDAQEDKLDPIKRFTLIEGEFQAQKRREENDRKAEVARREQERMENIKRKEVQRITDERRREDERRRTQEIKFTKEDMERVRLSMNGEYAKSPSTREPESHSSSSSEAAETSSTPEVHPRKTLEVPDEDGLYRSGSQTSLTSLKRDIKRAESMKVDLKKAKRTPSFTTRRRTQSFRKHKRMENMANLPPVEIQGYLERKQELQSGGKKATIRSWKLFYTVLCGQLLCFFKDEDDFYDQKAASPPISIHQAKIEIADDYTKKKHVFRVITRDNAEYLFVTESEVNLEEWVTKLGFHAQLPPSMQLMSYDNHKA</sequence>
<dbReference type="Pfam" id="PF00435">
    <property type="entry name" value="Spectrin"/>
    <property type="match status" value="12"/>
</dbReference>
<dbReference type="Pfam" id="PF15410">
    <property type="entry name" value="PH_9"/>
    <property type="match status" value="1"/>
</dbReference>
<dbReference type="InterPro" id="IPR011993">
    <property type="entry name" value="PH-like_dom_sf"/>
</dbReference>
<dbReference type="GO" id="GO:0045170">
    <property type="term" value="C:spectrosome"/>
    <property type="evidence" value="ECO:0007669"/>
    <property type="project" value="UniProtKB-ARBA"/>
</dbReference>
<evidence type="ECO:0000256" key="4">
    <source>
        <dbReference type="ARBA" id="ARBA00022490"/>
    </source>
</evidence>
<dbReference type="InterPro" id="IPR018159">
    <property type="entry name" value="Spectrin/alpha-actinin"/>
</dbReference>
<dbReference type="Gene3D" id="2.30.29.30">
    <property type="entry name" value="Pleckstrin-homology domain (PH domain)/Phosphotyrosine-binding domain (PTB)"/>
    <property type="match status" value="1"/>
</dbReference>
<dbReference type="GO" id="GO:0042062">
    <property type="term" value="P:long-term strengthening of neuromuscular junction"/>
    <property type="evidence" value="ECO:0007669"/>
    <property type="project" value="UniProtKB-ARBA"/>
</dbReference>
<keyword evidence="5" id="KW-0597">Phosphoprotein</keyword>